<evidence type="ECO:0000259" key="4">
    <source>
        <dbReference type="Pfam" id="PF02729"/>
    </source>
</evidence>
<sequence length="349" mass="37543">MRNTASAISEFGSDAAEADDEASQVLHRLAGRSVVSILDLTREELLALFATASRLRNAGPRPLRLLAGTIVLTAFFEPSTRTRLSFESAAHRLGGAVLSVADMRTTSLEKGESLSDTVVMFESYADVIVLRHPDVQALHDIRAKGISIPVINGGNGIDEHPTQAMADWYALVNWRPALAGECPGATDRISLCVVGTPRRMRSLRSFLLAAAVHFPAALRAVTVVSDEPEPLDADLVALLDKQRIAYRCTDDFDTVAGEADVIYQNALAPADGRYQPYGPPVRIDAQTPLKPSAVVMHPLARRTELGTDLDATAHNLYFRQAAGAVPVRQALLLAVTGRLSSELGSARES</sequence>
<dbReference type="PANTHER" id="PTHR45753:SF6">
    <property type="entry name" value="ASPARTATE CARBAMOYLTRANSFERASE"/>
    <property type="match status" value="1"/>
</dbReference>
<dbReference type="Gene3D" id="3.40.50.1370">
    <property type="entry name" value="Aspartate/ornithine carbamoyltransferase"/>
    <property type="match status" value="2"/>
</dbReference>
<dbReference type="InterPro" id="IPR006130">
    <property type="entry name" value="Asp/Orn_carbamoylTrfase"/>
</dbReference>
<dbReference type="InterPro" id="IPR006132">
    <property type="entry name" value="Asp/Orn_carbamoyltranf_P-bd"/>
</dbReference>
<dbReference type="PANTHER" id="PTHR45753">
    <property type="entry name" value="ORNITHINE CARBAMOYLTRANSFERASE, MITOCHONDRIAL"/>
    <property type="match status" value="1"/>
</dbReference>
<accession>A0ABW6NCK9</accession>
<organism evidence="5 6">
    <name type="scientific">Nocardia africana</name>
    <dbReference type="NCBI Taxonomy" id="134964"/>
    <lineage>
        <taxon>Bacteria</taxon>
        <taxon>Bacillati</taxon>
        <taxon>Actinomycetota</taxon>
        <taxon>Actinomycetes</taxon>
        <taxon>Mycobacteriales</taxon>
        <taxon>Nocardiaceae</taxon>
        <taxon>Nocardia</taxon>
    </lineage>
</organism>
<evidence type="ECO:0000256" key="1">
    <source>
        <dbReference type="ARBA" id="ARBA00022679"/>
    </source>
</evidence>
<dbReference type="SUPFAM" id="SSF53671">
    <property type="entry name" value="Aspartate/ornithine carbamoyltransferase"/>
    <property type="match status" value="1"/>
</dbReference>
<dbReference type="Pfam" id="PF00185">
    <property type="entry name" value="OTCace"/>
    <property type="match status" value="1"/>
</dbReference>
<dbReference type="InterPro" id="IPR006131">
    <property type="entry name" value="Asp_carbamoyltransf_Asp/Orn-bd"/>
</dbReference>
<keyword evidence="6" id="KW-1185">Reference proteome</keyword>
<comment type="caution">
    <text evidence="5">The sequence shown here is derived from an EMBL/GenBank/DDBJ whole genome shotgun (WGS) entry which is preliminary data.</text>
</comment>
<evidence type="ECO:0000313" key="5">
    <source>
        <dbReference type="EMBL" id="MFF0452876.1"/>
    </source>
</evidence>
<feature type="domain" description="Aspartate/ornithine carbamoyltransferase carbamoyl-P binding" evidence="4">
    <location>
        <begin position="32"/>
        <end position="171"/>
    </location>
</feature>
<dbReference type="PROSITE" id="PS00097">
    <property type="entry name" value="CARBAMOYLTRANSFERASE"/>
    <property type="match status" value="1"/>
</dbReference>
<reference evidence="5 6" key="1">
    <citation type="submission" date="2024-10" db="EMBL/GenBank/DDBJ databases">
        <title>The Natural Products Discovery Center: Release of the First 8490 Sequenced Strains for Exploring Actinobacteria Biosynthetic Diversity.</title>
        <authorList>
            <person name="Kalkreuter E."/>
            <person name="Kautsar S.A."/>
            <person name="Yang D."/>
            <person name="Bader C.D."/>
            <person name="Teijaro C.N."/>
            <person name="Fluegel L."/>
            <person name="Davis C.M."/>
            <person name="Simpson J.R."/>
            <person name="Lauterbach L."/>
            <person name="Steele A.D."/>
            <person name="Gui C."/>
            <person name="Meng S."/>
            <person name="Li G."/>
            <person name="Viehrig K."/>
            <person name="Ye F."/>
            <person name="Su P."/>
            <person name="Kiefer A.F."/>
            <person name="Nichols A."/>
            <person name="Cepeda A.J."/>
            <person name="Yan W."/>
            <person name="Fan B."/>
            <person name="Jiang Y."/>
            <person name="Adhikari A."/>
            <person name="Zheng C.-J."/>
            <person name="Schuster L."/>
            <person name="Cowan T.M."/>
            <person name="Smanski M.J."/>
            <person name="Chevrette M.G."/>
            <person name="De Carvalho L.P.S."/>
            <person name="Shen B."/>
        </authorList>
    </citation>
    <scope>NUCLEOTIDE SEQUENCE [LARGE SCALE GENOMIC DNA]</scope>
    <source>
        <strain evidence="5 6">NPDC004550</strain>
    </source>
</reference>
<dbReference type="RefSeq" id="WP_387249597.1">
    <property type="nucleotide sequence ID" value="NZ_JBIALX010000002.1"/>
</dbReference>
<dbReference type="EMBL" id="JBIALX010000002">
    <property type="protein sequence ID" value="MFF0452876.1"/>
    <property type="molecule type" value="Genomic_DNA"/>
</dbReference>
<proteinExistence type="inferred from homology"/>
<dbReference type="PRINTS" id="PR00101">
    <property type="entry name" value="ATCASE"/>
</dbReference>
<dbReference type="Pfam" id="PF02729">
    <property type="entry name" value="OTCace_N"/>
    <property type="match status" value="1"/>
</dbReference>
<evidence type="ECO:0000259" key="3">
    <source>
        <dbReference type="Pfam" id="PF00185"/>
    </source>
</evidence>
<evidence type="ECO:0000313" key="6">
    <source>
        <dbReference type="Proteomes" id="UP001601521"/>
    </source>
</evidence>
<dbReference type="EC" id="2.1.3.2" evidence="5"/>
<protein>
    <submittedName>
        <fullName evidence="5">Aspartate carbamoyltransferase</fullName>
        <ecNumber evidence="5">2.1.3.2</ecNumber>
    </submittedName>
</protein>
<dbReference type="Proteomes" id="UP001601521">
    <property type="component" value="Unassembled WGS sequence"/>
</dbReference>
<dbReference type="GO" id="GO:0004070">
    <property type="term" value="F:aspartate carbamoyltransferase activity"/>
    <property type="evidence" value="ECO:0007669"/>
    <property type="project" value="UniProtKB-EC"/>
</dbReference>
<dbReference type="PRINTS" id="PR00100">
    <property type="entry name" value="AOTCASE"/>
</dbReference>
<feature type="domain" description="Aspartate/ornithine carbamoyltransferase Asp/Orn-binding" evidence="3">
    <location>
        <begin position="190"/>
        <end position="334"/>
    </location>
</feature>
<comment type="similarity">
    <text evidence="2">Belongs to the aspartate/ornithine carbamoyltransferase superfamily.</text>
</comment>
<evidence type="ECO:0000256" key="2">
    <source>
        <dbReference type="RuleBase" id="RU003634"/>
    </source>
</evidence>
<keyword evidence="1 2" id="KW-0808">Transferase</keyword>
<gene>
    <name evidence="5" type="ORF">ACFYTH_05850</name>
</gene>
<dbReference type="InterPro" id="IPR036901">
    <property type="entry name" value="Asp/Orn_carbamoylTrfase_sf"/>
</dbReference>
<name>A0ABW6NCK9_9NOCA</name>